<feature type="compositionally biased region" description="Basic and acidic residues" evidence="1">
    <location>
        <begin position="288"/>
        <end position="305"/>
    </location>
</feature>
<evidence type="ECO:0000313" key="2">
    <source>
        <dbReference type="EMBL" id="HEF88032.1"/>
    </source>
</evidence>
<accession>A0A7C2BL88</accession>
<comment type="caution">
    <text evidence="2">The sequence shown here is derived from an EMBL/GenBank/DDBJ whole genome shotgun (WGS) entry which is preliminary data.</text>
</comment>
<organism evidence="2">
    <name type="scientific">Thermosphaera aggregans</name>
    <dbReference type="NCBI Taxonomy" id="54254"/>
    <lineage>
        <taxon>Archaea</taxon>
        <taxon>Thermoproteota</taxon>
        <taxon>Thermoprotei</taxon>
        <taxon>Desulfurococcales</taxon>
        <taxon>Desulfurococcaceae</taxon>
        <taxon>Thermosphaera</taxon>
    </lineage>
</organism>
<feature type="region of interest" description="Disordered" evidence="1">
    <location>
        <begin position="273"/>
        <end position="305"/>
    </location>
</feature>
<dbReference type="EMBL" id="DSJT01000044">
    <property type="protein sequence ID" value="HEF88032.1"/>
    <property type="molecule type" value="Genomic_DNA"/>
</dbReference>
<gene>
    <name evidence="2" type="ORF">ENP55_07195</name>
</gene>
<proteinExistence type="predicted"/>
<dbReference type="AlphaFoldDB" id="A0A7C2BL88"/>
<sequence>MLEAQSVIEKLWPCDCWFCRLFTRRILLHYVRSAYVYRTEPRMLRGGEYGLSQELDIGRELKDLKNAVSELKSAMAEIKAVLADLTGPYSYYRPKEEAEMAQTRPEQVATGPPGVSIMAEATSEAGKGGKTVEKPPKTGGGGFEDLVDILSEAGRVVREEREALRGVSLKQALSLMRMVYEIRKFYPKASVERILELMEQLRIVSKEEANILRTTINIVEQSLSENITPEENTLLMYMLLKNLGIRDEAVEDEVMKTVLSSLALLRAKVRHASEVEEDRNEKHSRRGRREESAQGVSDKWENQQQ</sequence>
<protein>
    <submittedName>
        <fullName evidence="2">Uncharacterized protein</fullName>
    </submittedName>
</protein>
<reference evidence="2" key="1">
    <citation type="journal article" date="2020" name="mSystems">
        <title>Genome- and Community-Level Interaction Insights into Carbon Utilization and Element Cycling Functions of Hydrothermarchaeota in Hydrothermal Sediment.</title>
        <authorList>
            <person name="Zhou Z."/>
            <person name="Liu Y."/>
            <person name="Xu W."/>
            <person name="Pan J."/>
            <person name="Luo Z.H."/>
            <person name="Li M."/>
        </authorList>
    </citation>
    <scope>NUCLEOTIDE SEQUENCE [LARGE SCALE GENOMIC DNA]</scope>
    <source>
        <strain evidence="2">SpSt-23</strain>
    </source>
</reference>
<evidence type="ECO:0000256" key="1">
    <source>
        <dbReference type="SAM" id="MobiDB-lite"/>
    </source>
</evidence>
<name>A0A7C2BL88_9CREN</name>